<dbReference type="SUPFAM" id="SSF51735">
    <property type="entry name" value="NAD(P)-binding Rossmann-fold domains"/>
    <property type="match status" value="1"/>
</dbReference>
<dbReference type="GO" id="GO:0035925">
    <property type="term" value="F:mRNA 3'-UTR AU-rich region binding"/>
    <property type="evidence" value="ECO:0007669"/>
    <property type="project" value="TreeGrafter"/>
</dbReference>
<dbReference type="InterPro" id="IPR020843">
    <property type="entry name" value="ER"/>
</dbReference>
<dbReference type="GO" id="GO:0005829">
    <property type="term" value="C:cytosol"/>
    <property type="evidence" value="ECO:0007669"/>
    <property type="project" value="TreeGrafter"/>
</dbReference>
<dbReference type="Pfam" id="PF00107">
    <property type="entry name" value="ADH_zinc_N"/>
    <property type="match status" value="1"/>
</dbReference>
<proteinExistence type="predicted"/>
<dbReference type="InterPro" id="IPR011032">
    <property type="entry name" value="GroES-like_sf"/>
</dbReference>
<dbReference type="Gene3D" id="3.90.180.10">
    <property type="entry name" value="Medium-chain alcohol dehydrogenases, catalytic domain"/>
    <property type="match status" value="1"/>
</dbReference>
<name>A0A5C2SIT5_9APHY</name>
<sequence length="346" mass="37425">MSLDSLPSTMRAIGIKKYGDLDAIEQLELPTPKPKPNEVLVKVEYGGVNWMDGPFRSGTIPAAFPIASPPKALGMEAAGTIVALPTDEGLLSNGDYKARGFRLGGKVAIWGEGAFSEYISVPWMHAVPIPNDVSTRDAAASMVQGFSALTLMSEAYNVQQGDCVLVHTVAGGLGLCFAQLMAARGATVIGTTSMPEKAEIAKAHGAAHVILYNQEDVVKRVLELTDGKGVDAIFDAVGKDTFESDLKMIKKRGTIVAMGMTSGPIPPFELHRFVERNVKFTYATSMLYDEDPKEALKWYNEVWRLVANGTLKMRIHEYPFTAEGVKASQEEMASRKSVGKLLIKVA</sequence>
<dbReference type="Gene3D" id="3.40.50.720">
    <property type="entry name" value="NAD(P)-binding Rossmann-like Domain"/>
    <property type="match status" value="1"/>
</dbReference>
<dbReference type="CDD" id="cd05286">
    <property type="entry name" value="QOR2"/>
    <property type="match status" value="1"/>
</dbReference>
<evidence type="ECO:0000256" key="2">
    <source>
        <dbReference type="ARBA" id="ARBA00023002"/>
    </source>
</evidence>
<keyword evidence="1" id="KW-0521">NADP</keyword>
<dbReference type="InterPro" id="IPR047618">
    <property type="entry name" value="QOR-like"/>
</dbReference>
<dbReference type="SUPFAM" id="SSF50129">
    <property type="entry name" value="GroES-like"/>
    <property type="match status" value="1"/>
</dbReference>
<accession>A0A5C2SIT5</accession>
<dbReference type="Proteomes" id="UP000313359">
    <property type="component" value="Unassembled WGS sequence"/>
</dbReference>
<gene>
    <name evidence="4" type="ORF">L227DRAFT_572177</name>
</gene>
<dbReference type="InterPro" id="IPR013154">
    <property type="entry name" value="ADH-like_N"/>
</dbReference>
<evidence type="ECO:0000313" key="4">
    <source>
        <dbReference type="EMBL" id="RPD63745.1"/>
    </source>
</evidence>
<dbReference type="STRING" id="1328759.A0A5C2SIT5"/>
<keyword evidence="2" id="KW-0560">Oxidoreductase</keyword>
<evidence type="ECO:0000259" key="3">
    <source>
        <dbReference type="SMART" id="SM00829"/>
    </source>
</evidence>
<dbReference type="InterPro" id="IPR036291">
    <property type="entry name" value="NAD(P)-bd_dom_sf"/>
</dbReference>
<organism evidence="4 5">
    <name type="scientific">Lentinus tigrinus ALCF2SS1-6</name>
    <dbReference type="NCBI Taxonomy" id="1328759"/>
    <lineage>
        <taxon>Eukaryota</taxon>
        <taxon>Fungi</taxon>
        <taxon>Dikarya</taxon>
        <taxon>Basidiomycota</taxon>
        <taxon>Agaricomycotina</taxon>
        <taxon>Agaricomycetes</taxon>
        <taxon>Polyporales</taxon>
        <taxon>Polyporaceae</taxon>
        <taxon>Lentinus</taxon>
    </lineage>
</organism>
<evidence type="ECO:0000313" key="5">
    <source>
        <dbReference type="Proteomes" id="UP000313359"/>
    </source>
</evidence>
<evidence type="ECO:0000256" key="1">
    <source>
        <dbReference type="ARBA" id="ARBA00022857"/>
    </source>
</evidence>
<dbReference type="SMART" id="SM00829">
    <property type="entry name" value="PKS_ER"/>
    <property type="match status" value="1"/>
</dbReference>
<dbReference type="OrthoDB" id="48317at2759"/>
<reference evidence="4" key="1">
    <citation type="journal article" date="2018" name="Genome Biol. Evol.">
        <title>Genomics and development of Lentinus tigrinus, a white-rot wood-decaying mushroom with dimorphic fruiting bodies.</title>
        <authorList>
            <person name="Wu B."/>
            <person name="Xu Z."/>
            <person name="Knudson A."/>
            <person name="Carlson A."/>
            <person name="Chen N."/>
            <person name="Kovaka S."/>
            <person name="LaButti K."/>
            <person name="Lipzen A."/>
            <person name="Pennachio C."/>
            <person name="Riley R."/>
            <person name="Schakwitz W."/>
            <person name="Umezawa K."/>
            <person name="Ohm R.A."/>
            <person name="Grigoriev I.V."/>
            <person name="Nagy L.G."/>
            <person name="Gibbons J."/>
            <person name="Hibbett D."/>
        </authorList>
    </citation>
    <scope>NUCLEOTIDE SEQUENCE [LARGE SCALE GENOMIC DNA]</scope>
    <source>
        <strain evidence="4">ALCF2SS1-6</strain>
    </source>
</reference>
<protein>
    <submittedName>
        <fullName evidence="4">NAD-P-binding protein</fullName>
    </submittedName>
</protein>
<dbReference type="EMBL" id="ML122255">
    <property type="protein sequence ID" value="RPD63745.1"/>
    <property type="molecule type" value="Genomic_DNA"/>
</dbReference>
<keyword evidence="5" id="KW-1185">Reference proteome</keyword>
<dbReference type="PANTHER" id="PTHR48106:SF13">
    <property type="entry name" value="QUINONE OXIDOREDUCTASE-RELATED"/>
    <property type="match status" value="1"/>
</dbReference>
<dbReference type="InterPro" id="IPR013149">
    <property type="entry name" value="ADH-like_C"/>
</dbReference>
<dbReference type="Pfam" id="PF08240">
    <property type="entry name" value="ADH_N"/>
    <property type="match status" value="1"/>
</dbReference>
<dbReference type="GO" id="GO:0003960">
    <property type="term" value="F:quinone reductase (NADPH) activity"/>
    <property type="evidence" value="ECO:0007669"/>
    <property type="project" value="InterPro"/>
</dbReference>
<dbReference type="AlphaFoldDB" id="A0A5C2SIT5"/>
<feature type="domain" description="Enoyl reductase (ER)" evidence="3">
    <location>
        <begin position="19"/>
        <end position="343"/>
    </location>
</feature>
<dbReference type="GO" id="GO:0070402">
    <property type="term" value="F:NADPH binding"/>
    <property type="evidence" value="ECO:0007669"/>
    <property type="project" value="TreeGrafter"/>
</dbReference>
<dbReference type="PANTHER" id="PTHR48106">
    <property type="entry name" value="QUINONE OXIDOREDUCTASE PIG3-RELATED"/>
    <property type="match status" value="1"/>
</dbReference>